<feature type="signal peptide" evidence="2">
    <location>
        <begin position="1"/>
        <end position="19"/>
    </location>
</feature>
<protein>
    <submittedName>
        <fullName evidence="4">Uncharacterized protein</fullName>
    </submittedName>
</protein>
<dbReference type="Proteomes" id="UP000887577">
    <property type="component" value="Unplaced"/>
</dbReference>
<organism evidence="3 4">
    <name type="scientific">Panagrolaimus superbus</name>
    <dbReference type="NCBI Taxonomy" id="310955"/>
    <lineage>
        <taxon>Eukaryota</taxon>
        <taxon>Metazoa</taxon>
        <taxon>Ecdysozoa</taxon>
        <taxon>Nematoda</taxon>
        <taxon>Chromadorea</taxon>
        <taxon>Rhabditida</taxon>
        <taxon>Tylenchina</taxon>
        <taxon>Panagrolaimomorpha</taxon>
        <taxon>Panagrolaimoidea</taxon>
        <taxon>Panagrolaimidae</taxon>
        <taxon>Panagrolaimus</taxon>
    </lineage>
</organism>
<sequence length="597" mass="66922">MRSLLFSFILFLLIIFANARDILDEEEARDVQRYCDKYASCRKSARQQFEKCAGGFSKMIVAQTDTLRIKPSSRSGKCEKQLLLNIAAQIKPVYEKIEQDTFECTKSADPNAFNLDQSQTLICKAIQQEVGLDNFAINGAQGDTECRNTYESQMQRCDLVKECCPQFTHCHTKAELETNVYGKEEKLATQLDECIGYSQGSPKSGSYKHEEIRKSQASKTPESSTTPPEADEASTATSIPTLPPPEKVFNDLVKALFPGLVPSSTAHPSPSAEKSSETEAATTTESIFEKVNEIRKKQASSEKYGLGTLSEISQWKAVHDKLEQLKAKSKAKGLTASTTTTTTTTTATKAIPVPASTKPPPSTEPEIEFSHDSFISRRRSRIHTSPLIGKDSIAFDSHQKEALSRVYCENLMECEAVVETQFDLCDQRYKPEDDLFGIAKQSLRAQFLSNSNVTDRKVKRRCLEAVDPESQRQLSMLETFVIEQNHKCTRKAAIPSITSDKFEQCQNVHLISVISEMFTNKNIPEGKTPENAEKCYARVGQLQGICNTIRRCCPQNSVCANNNHSSEYAKYREIIEQLKDEQTLCEKRRMRILNGLV</sequence>
<reference evidence="4" key="1">
    <citation type="submission" date="2022-11" db="UniProtKB">
        <authorList>
            <consortium name="WormBaseParasite"/>
        </authorList>
    </citation>
    <scope>IDENTIFICATION</scope>
</reference>
<dbReference type="WBParaSite" id="PSU_v2.g8887.t1">
    <property type="protein sequence ID" value="PSU_v2.g8887.t1"/>
    <property type="gene ID" value="PSU_v2.g8887"/>
</dbReference>
<evidence type="ECO:0000256" key="2">
    <source>
        <dbReference type="SAM" id="SignalP"/>
    </source>
</evidence>
<feature type="chain" id="PRO_5036929343" evidence="2">
    <location>
        <begin position="20"/>
        <end position="597"/>
    </location>
</feature>
<keyword evidence="2" id="KW-0732">Signal</keyword>
<proteinExistence type="predicted"/>
<accession>A0A914ZAD8</accession>
<evidence type="ECO:0000313" key="3">
    <source>
        <dbReference type="Proteomes" id="UP000887577"/>
    </source>
</evidence>
<keyword evidence="3" id="KW-1185">Reference proteome</keyword>
<name>A0A914ZAD8_9BILA</name>
<evidence type="ECO:0000256" key="1">
    <source>
        <dbReference type="SAM" id="MobiDB-lite"/>
    </source>
</evidence>
<dbReference type="AlphaFoldDB" id="A0A914ZAD8"/>
<feature type="compositionally biased region" description="Polar residues" evidence="1">
    <location>
        <begin position="215"/>
        <end position="227"/>
    </location>
</feature>
<evidence type="ECO:0000313" key="4">
    <source>
        <dbReference type="WBParaSite" id="PSU_v2.g8887.t1"/>
    </source>
</evidence>
<feature type="region of interest" description="Disordered" evidence="1">
    <location>
        <begin position="261"/>
        <end position="285"/>
    </location>
</feature>
<feature type="region of interest" description="Disordered" evidence="1">
    <location>
        <begin position="199"/>
        <end position="245"/>
    </location>
</feature>